<reference evidence="2 3" key="1">
    <citation type="journal article" date="2019" name="Int. J. Syst. Evol. Microbiol.">
        <title>The Global Catalogue of Microorganisms (GCM) 10K type strain sequencing project: providing services to taxonomists for standard genome sequencing and annotation.</title>
        <authorList>
            <consortium name="The Broad Institute Genomics Platform"/>
            <consortium name="The Broad Institute Genome Sequencing Center for Infectious Disease"/>
            <person name="Wu L."/>
            <person name="Ma J."/>
        </authorList>
    </citation>
    <scope>NUCLEOTIDE SEQUENCE [LARGE SCALE GENOMIC DNA]</scope>
    <source>
        <strain evidence="2 3">JCM 1407</strain>
    </source>
</reference>
<proteinExistence type="predicted"/>
<evidence type="ECO:0000313" key="3">
    <source>
        <dbReference type="Proteomes" id="UP001501510"/>
    </source>
</evidence>
<feature type="region of interest" description="Disordered" evidence="1">
    <location>
        <begin position="273"/>
        <end position="299"/>
    </location>
</feature>
<sequence>MWSRANPINMIKSFLPTTAEILTLDNGEKAIGMVDLDGDCILELVAAYKWQGEIYIIVLKCYSGIWRTVDIVKGKGYNITYFGAAPIISRCKNNLIVGWQVGSIWSDLSVYEWKDSKLIDLIEKNKYYSKIDIRNNKSTKGKNGTYEIALWTHDTGDAYKVKVYRWSNDKFEVVLDVYPYYFRKVANYYKKLLKEKDSTTYWYYLADAQIKVGDIKGALKSIDKALSFKYPYPSKEKLINLKEKISKYPDRLTPISLTNGILQEILMEKHKDLSKGKTKKTEEKSKKDSKIEKPMNKKDKSKELKEEACKYTPFKNVDGIDFSSLKYICSETKRDIKLEKALIKEFDLQGNEDKVKYYYNKVDLNGDGKKEIFAYLVGPFVCGSGGCSAAIFEEKLGEYKLLSRFSLVNNPVIISNNKTKGYKDIIMNVSGGGVESFFALLKYNGTKYPSNPSIEPKVEPCTKVEGIAIVSDDISEDSGIKFGKYDS</sequence>
<organism evidence="2 3">
    <name type="scientific">Clostridium oceanicum</name>
    <dbReference type="NCBI Taxonomy" id="1543"/>
    <lineage>
        <taxon>Bacteria</taxon>
        <taxon>Bacillati</taxon>
        <taxon>Bacillota</taxon>
        <taxon>Clostridia</taxon>
        <taxon>Eubacteriales</taxon>
        <taxon>Clostridiaceae</taxon>
        <taxon>Clostridium</taxon>
    </lineage>
</organism>
<dbReference type="SUPFAM" id="SSF48452">
    <property type="entry name" value="TPR-like"/>
    <property type="match status" value="1"/>
</dbReference>
<dbReference type="RefSeq" id="WP_343761977.1">
    <property type="nucleotide sequence ID" value="NZ_BAAACG010000010.1"/>
</dbReference>
<dbReference type="InterPro" id="IPR011990">
    <property type="entry name" value="TPR-like_helical_dom_sf"/>
</dbReference>
<name>A0ABN1JLP4_9CLOT</name>
<dbReference type="EMBL" id="BAAACG010000010">
    <property type="protein sequence ID" value="GAA0742432.1"/>
    <property type="molecule type" value="Genomic_DNA"/>
</dbReference>
<protein>
    <recommendedName>
        <fullName evidence="4">FG-GAP repeat protein</fullName>
    </recommendedName>
</protein>
<evidence type="ECO:0000313" key="2">
    <source>
        <dbReference type="EMBL" id="GAA0742432.1"/>
    </source>
</evidence>
<evidence type="ECO:0000256" key="1">
    <source>
        <dbReference type="SAM" id="MobiDB-lite"/>
    </source>
</evidence>
<evidence type="ECO:0008006" key="4">
    <source>
        <dbReference type="Google" id="ProtNLM"/>
    </source>
</evidence>
<comment type="caution">
    <text evidence="2">The sequence shown here is derived from an EMBL/GenBank/DDBJ whole genome shotgun (WGS) entry which is preliminary data.</text>
</comment>
<keyword evidence="3" id="KW-1185">Reference proteome</keyword>
<gene>
    <name evidence="2" type="ORF">GCM10008906_24950</name>
</gene>
<dbReference type="Proteomes" id="UP001501510">
    <property type="component" value="Unassembled WGS sequence"/>
</dbReference>
<accession>A0ABN1JLP4</accession>